<keyword evidence="2" id="KW-0378">Hydrolase</keyword>
<reference evidence="4 5" key="1">
    <citation type="journal article" date="2024" name="Nat. Commun.">
        <title>Phylogenomics reveals the evolutionary origins of lichenization in chlorophyte algae.</title>
        <authorList>
            <person name="Puginier C."/>
            <person name="Libourel C."/>
            <person name="Otte J."/>
            <person name="Skaloud P."/>
            <person name="Haon M."/>
            <person name="Grisel S."/>
            <person name="Petersen M."/>
            <person name="Berrin J.G."/>
            <person name="Delaux P.M."/>
            <person name="Dal Grande F."/>
            <person name="Keller J."/>
        </authorList>
    </citation>
    <scope>NUCLEOTIDE SEQUENCE [LARGE SCALE GENOMIC DNA]</scope>
    <source>
        <strain evidence="4 5">SAG 2523</strain>
    </source>
</reference>
<organism evidence="4 5">
    <name type="scientific">Apatococcus fuscideae</name>
    <dbReference type="NCBI Taxonomy" id="2026836"/>
    <lineage>
        <taxon>Eukaryota</taxon>
        <taxon>Viridiplantae</taxon>
        <taxon>Chlorophyta</taxon>
        <taxon>core chlorophytes</taxon>
        <taxon>Trebouxiophyceae</taxon>
        <taxon>Chlorellales</taxon>
        <taxon>Chlorellaceae</taxon>
        <taxon>Apatococcus</taxon>
    </lineage>
</organism>
<proteinExistence type="inferred from homology"/>
<evidence type="ECO:0000313" key="4">
    <source>
        <dbReference type="EMBL" id="KAK9842121.1"/>
    </source>
</evidence>
<dbReference type="GO" id="GO:0004531">
    <property type="term" value="F:deoxyribonuclease II activity"/>
    <property type="evidence" value="ECO:0007669"/>
    <property type="project" value="InterPro"/>
</dbReference>
<dbReference type="PANTHER" id="PTHR10858">
    <property type="entry name" value="DEOXYRIBONUCLEASE II"/>
    <property type="match status" value="1"/>
</dbReference>
<name>A0AAW1S8L4_9CHLO</name>
<sequence>MEFVMILLVLGVCILGSQVSAASLTCRNEAAQSIDFWTSVKFPRPTGTRYTYTDNTLEQTEWMLGDDLAATSGNPLSATLAPLYADASFGYIMYNDEIPTSSGGSTSSTKAHAKGVIGFGPDGGFWLVHSVPKFPDRPSVSDYTGIASGQQINAQSFLCLSMTPSTLEKVAQLGVSVKEAELGWKNTVDHSKWCVTAHLAQADGNQVQVACVGDKNRADTQLIRGGGTVCFASNANVWKLYTSLIDLVESCTS</sequence>
<evidence type="ECO:0000256" key="2">
    <source>
        <dbReference type="ARBA" id="ARBA00022801"/>
    </source>
</evidence>
<dbReference type="AlphaFoldDB" id="A0AAW1S8L4"/>
<gene>
    <name evidence="4" type="ORF">WJX84_004894</name>
</gene>
<feature type="signal peptide" evidence="3">
    <location>
        <begin position="1"/>
        <end position="21"/>
    </location>
</feature>
<accession>A0AAW1S8L4</accession>
<protein>
    <submittedName>
        <fullName evidence="4">Uncharacterized protein</fullName>
    </submittedName>
</protein>
<keyword evidence="3" id="KW-0732">Signal</keyword>
<dbReference type="CDD" id="cd09120">
    <property type="entry name" value="PLDc_DNaseII_1"/>
    <property type="match status" value="1"/>
</dbReference>
<keyword evidence="5" id="KW-1185">Reference proteome</keyword>
<dbReference type="Pfam" id="PF03265">
    <property type="entry name" value="DNase_II"/>
    <property type="match status" value="2"/>
</dbReference>
<comment type="similarity">
    <text evidence="1">Belongs to the DNase II family.</text>
</comment>
<dbReference type="Proteomes" id="UP001485043">
    <property type="component" value="Unassembled WGS sequence"/>
</dbReference>
<evidence type="ECO:0000256" key="1">
    <source>
        <dbReference type="ARBA" id="ARBA00007527"/>
    </source>
</evidence>
<dbReference type="PANTHER" id="PTHR10858:SF23">
    <property type="entry name" value="DEOXYRIBONUCLEASE II"/>
    <property type="match status" value="1"/>
</dbReference>
<feature type="chain" id="PRO_5043979722" evidence="3">
    <location>
        <begin position="22"/>
        <end position="253"/>
    </location>
</feature>
<evidence type="ECO:0000256" key="3">
    <source>
        <dbReference type="SAM" id="SignalP"/>
    </source>
</evidence>
<comment type="caution">
    <text evidence="4">The sequence shown here is derived from an EMBL/GenBank/DDBJ whole genome shotgun (WGS) entry which is preliminary data.</text>
</comment>
<dbReference type="InterPro" id="IPR004947">
    <property type="entry name" value="DNase_II"/>
</dbReference>
<dbReference type="EMBL" id="JALJOV010001743">
    <property type="protein sequence ID" value="KAK9842121.1"/>
    <property type="molecule type" value="Genomic_DNA"/>
</dbReference>
<evidence type="ECO:0000313" key="5">
    <source>
        <dbReference type="Proteomes" id="UP001485043"/>
    </source>
</evidence>